<protein>
    <submittedName>
        <fullName evidence="1">Endoribonuclease L-PSP</fullName>
    </submittedName>
</protein>
<dbReference type="InterPro" id="IPR035959">
    <property type="entry name" value="RutC-like_sf"/>
</dbReference>
<dbReference type="HOGENOM" id="CLU_100715_5_3_3"/>
<proteinExistence type="predicted"/>
<dbReference type="KEGG" id="cyp:PCC8801_1925"/>
<sequence length="127" mass="14480">MPRRLISSNSSFEEAIGYSRAVIDGNWLFLSGTTGFNYQIMTISENIIEQTEQCFTNMESVLIEAGFSWHDVVRVRYILPNRDDFEPCWPTIKKYLGSVKPASTMIVAGLADLRMKIEIELTAYRSS</sequence>
<dbReference type="Pfam" id="PF01042">
    <property type="entry name" value="Ribonuc_L-PSP"/>
    <property type="match status" value="1"/>
</dbReference>
<dbReference type="CDD" id="cd06154">
    <property type="entry name" value="YjgF_YER057c_UK114_like_6"/>
    <property type="match status" value="1"/>
</dbReference>
<dbReference type="OrthoDB" id="9799840at2"/>
<dbReference type="PANTHER" id="PTHR43857">
    <property type="entry name" value="BLR7761 PROTEIN"/>
    <property type="match status" value="1"/>
</dbReference>
<dbReference type="Gene3D" id="3.30.1330.40">
    <property type="entry name" value="RutC-like"/>
    <property type="match status" value="1"/>
</dbReference>
<accession>B7JXZ9</accession>
<evidence type="ECO:0000313" key="1">
    <source>
        <dbReference type="EMBL" id="ACK65963.1"/>
    </source>
</evidence>
<dbReference type="SUPFAM" id="SSF55298">
    <property type="entry name" value="YjgF-like"/>
    <property type="match status" value="1"/>
</dbReference>
<keyword evidence="2" id="KW-1185">Reference proteome</keyword>
<evidence type="ECO:0000313" key="2">
    <source>
        <dbReference type="Proteomes" id="UP000008204"/>
    </source>
</evidence>
<dbReference type="EMBL" id="CP001287">
    <property type="protein sequence ID" value="ACK65963.1"/>
    <property type="molecule type" value="Genomic_DNA"/>
</dbReference>
<organism evidence="1 2">
    <name type="scientific">Rippkaea orientalis (strain PCC 8801 / RF-1)</name>
    <name type="common">Cyanothece sp. (strain PCC 8801)</name>
    <dbReference type="NCBI Taxonomy" id="41431"/>
    <lineage>
        <taxon>Bacteria</taxon>
        <taxon>Bacillati</taxon>
        <taxon>Cyanobacteriota</taxon>
        <taxon>Cyanophyceae</taxon>
        <taxon>Oscillatoriophycideae</taxon>
        <taxon>Chroococcales</taxon>
        <taxon>Aphanothecaceae</taxon>
        <taxon>Rippkaea</taxon>
        <taxon>Rippkaea orientalis</taxon>
    </lineage>
</organism>
<dbReference type="RefSeq" id="WP_012595235.1">
    <property type="nucleotide sequence ID" value="NC_011726.1"/>
</dbReference>
<name>B7JXZ9_RIPO1</name>
<gene>
    <name evidence="1" type="ordered locus">PCC8801_1925</name>
</gene>
<dbReference type="eggNOG" id="COG0251">
    <property type="taxonomic scope" value="Bacteria"/>
</dbReference>
<dbReference type="STRING" id="41431.PCC8801_1925"/>
<dbReference type="AlphaFoldDB" id="B7JXZ9"/>
<reference evidence="2" key="1">
    <citation type="journal article" date="2011" name="MBio">
        <title>Novel metabolic attributes of the genus Cyanothece, comprising a group of unicellular nitrogen-fixing Cyanobacteria.</title>
        <authorList>
            <person name="Bandyopadhyay A."/>
            <person name="Elvitigala T."/>
            <person name="Welsh E."/>
            <person name="Stockel J."/>
            <person name="Liberton M."/>
            <person name="Min H."/>
            <person name="Sherman L.A."/>
            <person name="Pakrasi H.B."/>
        </authorList>
    </citation>
    <scope>NUCLEOTIDE SEQUENCE [LARGE SCALE GENOMIC DNA]</scope>
    <source>
        <strain evidence="2">PCC 8801</strain>
    </source>
</reference>
<dbReference type="Proteomes" id="UP000008204">
    <property type="component" value="Chromosome"/>
</dbReference>
<dbReference type="PANTHER" id="PTHR43857:SF1">
    <property type="entry name" value="YJGH FAMILY PROTEIN"/>
    <property type="match status" value="1"/>
</dbReference>
<dbReference type="InterPro" id="IPR006175">
    <property type="entry name" value="YjgF/YER057c/UK114"/>
</dbReference>